<evidence type="ECO:0000313" key="1">
    <source>
        <dbReference type="EMBL" id="MBB4959487.1"/>
    </source>
</evidence>
<name>A0A7W7SSF6_9ACTN</name>
<comment type="caution">
    <text evidence="1">The sequence shown here is derived from an EMBL/GenBank/DDBJ whole genome shotgun (WGS) entry which is preliminary data.</text>
</comment>
<gene>
    <name evidence="1" type="ORF">FHR38_003220</name>
</gene>
<proteinExistence type="predicted"/>
<reference evidence="1 2" key="1">
    <citation type="submission" date="2020-08" db="EMBL/GenBank/DDBJ databases">
        <title>Sequencing the genomes of 1000 actinobacteria strains.</title>
        <authorList>
            <person name="Klenk H.-P."/>
        </authorList>
    </citation>
    <scope>NUCLEOTIDE SEQUENCE [LARGE SCALE GENOMIC DNA]</scope>
    <source>
        <strain evidence="1 2">DSM 45886</strain>
    </source>
</reference>
<accession>A0A7W7SSF6</accession>
<keyword evidence="2" id="KW-1185">Reference proteome</keyword>
<dbReference type="EMBL" id="JACHJW010000001">
    <property type="protein sequence ID" value="MBB4959487.1"/>
    <property type="molecule type" value="Genomic_DNA"/>
</dbReference>
<organism evidence="1 2">
    <name type="scientific">Micromonospora polyrhachis</name>
    <dbReference type="NCBI Taxonomy" id="1282883"/>
    <lineage>
        <taxon>Bacteria</taxon>
        <taxon>Bacillati</taxon>
        <taxon>Actinomycetota</taxon>
        <taxon>Actinomycetes</taxon>
        <taxon>Micromonosporales</taxon>
        <taxon>Micromonosporaceae</taxon>
        <taxon>Micromonospora</taxon>
    </lineage>
</organism>
<dbReference type="Proteomes" id="UP000578819">
    <property type="component" value="Unassembled WGS sequence"/>
</dbReference>
<dbReference type="AlphaFoldDB" id="A0A7W7SSF6"/>
<sequence>MRQPGGRVVRLGVARPVRPHGAKRGGQMTMLSRGAERITPLSEAMA</sequence>
<protein>
    <submittedName>
        <fullName evidence="1">Uncharacterized protein</fullName>
    </submittedName>
</protein>
<evidence type="ECO:0000313" key="2">
    <source>
        <dbReference type="Proteomes" id="UP000578819"/>
    </source>
</evidence>